<dbReference type="Proteomes" id="UP000494206">
    <property type="component" value="Unassembled WGS sequence"/>
</dbReference>
<keyword evidence="3" id="KW-1185">Reference proteome</keyword>
<dbReference type="AlphaFoldDB" id="A0A8S1EM41"/>
<proteinExistence type="predicted"/>
<gene>
    <name evidence="2" type="ORF">CBOVIS_LOCUS4559</name>
</gene>
<evidence type="ECO:0000313" key="3">
    <source>
        <dbReference type="Proteomes" id="UP000494206"/>
    </source>
</evidence>
<comment type="caution">
    <text evidence="2">The sequence shown here is derived from an EMBL/GenBank/DDBJ whole genome shotgun (WGS) entry which is preliminary data.</text>
</comment>
<organism evidence="2 3">
    <name type="scientific">Caenorhabditis bovis</name>
    <dbReference type="NCBI Taxonomy" id="2654633"/>
    <lineage>
        <taxon>Eukaryota</taxon>
        <taxon>Metazoa</taxon>
        <taxon>Ecdysozoa</taxon>
        <taxon>Nematoda</taxon>
        <taxon>Chromadorea</taxon>
        <taxon>Rhabditida</taxon>
        <taxon>Rhabditina</taxon>
        <taxon>Rhabditomorpha</taxon>
        <taxon>Rhabditoidea</taxon>
        <taxon>Rhabditidae</taxon>
        <taxon>Peloderinae</taxon>
        <taxon>Caenorhabditis</taxon>
    </lineage>
</organism>
<evidence type="ECO:0000313" key="2">
    <source>
        <dbReference type="EMBL" id="CAB3401872.1"/>
    </source>
</evidence>
<name>A0A8S1EM41_9PELO</name>
<feature type="signal peptide" evidence="1">
    <location>
        <begin position="1"/>
        <end position="19"/>
    </location>
</feature>
<feature type="chain" id="PRO_5035918630" evidence="1">
    <location>
        <begin position="20"/>
        <end position="75"/>
    </location>
</feature>
<sequence length="75" mass="8887">MNILIALLHFICLVAMIDAGRRRYEPTRIYERVPVYKIRGPRMLLECREETDCPDDRLCDDGVCLNANELFEKYH</sequence>
<dbReference type="EMBL" id="CADEPM010000003">
    <property type="protein sequence ID" value="CAB3401872.1"/>
    <property type="molecule type" value="Genomic_DNA"/>
</dbReference>
<protein>
    <submittedName>
        <fullName evidence="2">Uncharacterized protein</fullName>
    </submittedName>
</protein>
<evidence type="ECO:0000256" key="1">
    <source>
        <dbReference type="SAM" id="SignalP"/>
    </source>
</evidence>
<keyword evidence="1" id="KW-0732">Signal</keyword>
<accession>A0A8S1EM41</accession>
<reference evidence="2 3" key="1">
    <citation type="submission" date="2020-04" db="EMBL/GenBank/DDBJ databases">
        <authorList>
            <person name="Laetsch R D."/>
            <person name="Stevens L."/>
            <person name="Kumar S."/>
            <person name="Blaxter L. M."/>
        </authorList>
    </citation>
    <scope>NUCLEOTIDE SEQUENCE [LARGE SCALE GENOMIC DNA]</scope>
</reference>